<feature type="coiled-coil region" evidence="1">
    <location>
        <begin position="304"/>
        <end position="331"/>
    </location>
</feature>
<name>A0A433T424_ELYCH</name>
<accession>A0A433T424</accession>
<dbReference type="EMBL" id="RQTK01000674">
    <property type="protein sequence ID" value="RUS76292.1"/>
    <property type="molecule type" value="Genomic_DNA"/>
</dbReference>
<protein>
    <submittedName>
        <fullName evidence="3">Uncharacterized protein</fullName>
    </submittedName>
</protein>
<dbReference type="PANTHER" id="PTHR28574:SF1">
    <property type="entry name" value="RIKEN CDNA 6820408C15 GENE"/>
    <property type="match status" value="1"/>
</dbReference>
<proteinExistence type="predicted"/>
<dbReference type="STRING" id="188477.A0A433T424"/>
<gene>
    <name evidence="3" type="ORF">EGW08_015938</name>
</gene>
<dbReference type="InterPro" id="IPR029236">
    <property type="entry name" value="DUF4618"/>
</dbReference>
<reference evidence="3 4" key="1">
    <citation type="submission" date="2019-01" db="EMBL/GenBank/DDBJ databases">
        <title>A draft genome assembly of the solar-powered sea slug Elysia chlorotica.</title>
        <authorList>
            <person name="Cai H."/>
            <person name="Li Q."/>
            <person name="Fang X."/>
            <person name="Li J."/>
            <person name="Curtis N.E."/>
            <person name="Altenburger A."/>
            <person name="Shibata T."/>
            <person name="Feng M."/>
            <person name="Maeda T."/>
            <person name="Schwartz J.A."/>
            <person name="Shigenobu S."/>
            <person name="Lundholm N."/>
            <person name="Nishiyama T."/>
            <person name="Yang H."/>
            <person name="Hasebe M."/>
            <person name="Li S."/>
            <person name="Pierce S.K."/>
            <person name="Wang J."/>
        </authorList>
    </citation>
    <scope>NUCLEOTIDE SEQUENCE [LARGE SCALE GENOMIC DNA]</scope>
    <source>
        <strain evidence="3">EC2010</strain>
        <tissue evidence="3">Whole organism of an adult</tissue>
    </source>
</reference>
<dbReference type="Pfam" id="PF15397">
    <property type="entry name" value="DUF4618"/>
    <property type="match status" value="1"/>
</dbReference>
<dbReference type="AlphaFoldDB" id="A0A433T424"/>
<comment type="caution">
    <text evidence="3">The sequence shown here is derived from an EMBL/GenBank/DDBJ whole genome shotgun (WGS) entry which is preliminary data.</text>
</comment>
<organism evidence="3 4">
    <name type="scientific">Elysia chlorotica</name>
    <name type="common">Eastern emerald elysia</name>
    <name type="synonym">Sea slug</name>
    <dbReference type="NCBI Taxonomy" id="188477"/>
    <lineage>
        <taxon>Eukaryota</taxon>
        <taxon>Metazoa</taxon>
        <taxon>Spiralia</taxon>
        <taxon>Lophotrochozoa</taxon>
        <taxon>Mollusca</taxon>
        <taxon>Gastropoda</taxon>
        <taxon>Heterobranchia</taxon>
        <taxon>Euthyneura</taxon>
        <taxon>Panpulmonata</taxon>
        <taxon>Sacoglossa</taxon>
        <taxon>Placobranchoidea</taxon>
        <taxon>Plakobranchidae</taxon>
        <taxon>Elysia</taxon>
    </lineage>
</organism>
<evidence type="ECO:0000256" key="1">
    <source>
        <dbReference type="SAM" id="Coils"/>
    </source>
</evidence>
<dbReference type="OrthoDB" id="10003267at2759"/>
<evidence type="ECO:0000313" key="3">
    <source>
        <dbReference type="EMBL" id="RUS76292.1"/>
    </source>
</evidence>
<sequence length="369" mass="42790">MAAAWGKKAVGKIDRAHFENDELLKSLGNQLNVDFSKYDQWQRKERVMRPPAPKKKLPQDPMTFKVGTVARASSAESTPAPVPRGRRAQARYEEERRRQKEAVDMLEMRLRHAQQASDMYRKRAKELVDMNLSIAKDIEADEHETQVGVKRLLRKYEKFRGGIAALNSNFIKELSEVKHELEETKQSIGIKLAALNKELEEMDGKLKAKQEELNVLHSYKDKEYPVKAMMISNLHTELESVKNSNQEDQEELEHIINTELSKYDKERIQLSNEITKKVTEEAVALMHPSLKDMALQNIVMGKEIEFHKAQQIDLKDANKELEDEIKVLLRHPKSNVRLQLFPEFFPTREKCTPDMDVILDIPTQEWLPI</sequence>
<feature type="coiled-coil region" evidence="1">
    <location>
        <begin position="167"/>
        <end position="258"/>
    </location>
</feature>
<evidence type="ECO:0000313" key="4">
    <source>
        <dbReference type="Proteomes" id="UP000271974"/>
    </source>
</evidence>
<keyword evidence="4" id="KW-1185">Reference proteome</keyword>
<evidence type="ECO:0000256" key="2">
    <source>
        <dbReference type="SAM" id="MobiDB-lite"/>
    </source>
</evidence>
<feature type="region of interest" description="Disordered" evidence="2">
    <location>
        <begin position="70"/>
        <end position="94"/>
    </location>
</feature>
<dbReference type="PANTHER" id="PTHR28574">
    <property type="entry name" value="RIKEN CDNA 6820408C15"/>
    <property type="match status" value="1"/>
</dbReference>
<keyword evidence="1" id="KW-0175">Coiled coil</keyword>
<dbReference type="Proteomes" id="UP000271974">
    <property type="component" value="Unassembled WGS sequence"/>
</dbReference>